<dbReference type="Pfam" id="PF13377">
    <property type="entry name" value="Peripla_BP_3"/>
    <property type="match status" value="1"/>
</dbReference>
<evidence type="ECO:0000313" key="6">
    <source>
        <dbReference type="Proteomes" id="UP000028006"/>
    </source>
</evidence>
<protein>
    <recommendedName>
        <fullName evidence="4">HTH lacI-type domain-containing protein</fullName>
    </recommendedName>
</protein>
<dbReference type="SUPFAM" id="SSF53822">
    <property type="entry name" value="Periplasmic binding protein-like I"/>
    <property type="match status" value="1"/>
</dbReference>
<dbReference type="GO" id="GO:0000976">
    <property type="term" value="F:transcription cis-regulatory region binding"/>
    <property type="evidence" value="ECO:0007669"/>
    <property type="project" value="TreeGrafter"/>
</dbReference>
<comment type="caution">
    <text evidence="5">The sequence shown here is derived from an EMBL/GenBank/DDBJ whole genome shotgun (WGS) entry which is preliminary data.</text>
</comment>
<keyword evidence="1" id="KW-0805">Transcription regulation</keyword>
<dbReference type="SUPFAM" id="SSF47413">
    <property type="entry name" value="lambda repressor-like DNA-binding domains"/>
    <property type="match status" value="1"/>
</dbReference>
<evidence type="ECO:0000256" key="1">
    <source>
        <dbReference type="ARBA" id="ARBA00023015"/>
    </source>
</evidence>
<dbReference type="CDD" id="cd01392">
    <property type="entry name" value="HTH_LacI"/>
    <property type="match status" value="1"/>
</dbReference>
<proteinExistence type="predicted"/>
<accession>A0A081N8J5</accession>
<dbReference type="PANTHER" id="PTHR30146">
    <property type="entry name" value="LACI-RELATED TRANSCRIPTIONAL REPRESSOR"/>
    <property type="match status" value="1"/>
</dbReference>
<dbReference type="CDD" id="cd06267">
    <property type="entry name" value="PBP1_LacI_sugar_binding-like"/>
    <property type="match status" value="1"/>
</dbReference>
<dbReference type="InterPro" id="IPR028082">
    <property type="entry name" value="Peripla_BP_I"/>
</dbReference>
<dbReference type="InterPro" id="IPR010982">
    <property type="entry name" value="Lambda_DNA-bd_dom_sf"/>
</dbReference>
<name>A0A081N8J5_9GAMM</name>
<dbReference type="EMBL" id="JOKG01000002">
    <property type="protein sequence ID" value="KEQ14768.1"/>
    <property type="molecule type" value="Genomic_DNA"/>
</dbReference>
<dbReference type="InterPro" id="IPR000843">
    <property type="entry name" value="HTH_LacI"/>
</dbReference>
<dbReference type="Pfam" id="PF00356">
    <property type="entry name" value="LacI"/>
    <property type="match status" value="1"/>
</dbReference>
<dbReference type="PANTHER" id="PTHR30146:SF109">
    <property type="entry name" value="HTH-TYPE TRANSCRIPTIONAL REGULATOR GALS"/>
    <property type="match status" value="1"/>
</dbReference>
<dbReference type="Gene3D" id="1.10.260.40">
    <property type="entry name" value="lambda repressor-like DNA-binding domains"/>
    <property type="match status" value="1"/>
</dbReference>
<dbReference type="SMART" id="SM00354">
    <property type="entry name" value="HTH_LACI"/>
    <property type="match status" value="1"/>
</dbReference>
<dbReference type="InterPro" id="IPR046335">
    <property type="entry name" value="LacI/GalR-like_sensor"/>
</dbReference>
<dbReference type="Gene3D" id="3.40.50.2300">
    <property type="match status" value="2"/>
</dbReference>
<organism evidence="5 6">
    <name type="scientific">Endozoicomonas montiporae</name>
    <dbReference type="NCBI Taxonomy" id="1027273"/>
    <lineage>
        <taxon>Bacteria</taxon>
        <taxon>Pseudomonadati</taxon>
        <taxon>Pseudomonadota</taxon>
        <taxon>Gammaproteobacteria</taxon>
        <taxon>Oceanospirillales</taxon>
        <taxon>Endozoicomonadaceae</taxon>
        <taxon>Endozoicomonas</taxon>
    </lineage>
</organism>
<sequence>MGRNKSESQATILQVAAQAELSIATVSRVLNGGKYVSESTRKKVLEAAKELNYQPNYMARQLHGQDDFSIGVILGLELGTISPFALKVYEVLKVHLQQKGYRAKRAKFSIDGQLETKAKAFIAIGIHESDPRLKSIDQDGIPVIHIGEPKEDSFWVASNDEQGGFLATQHLLDNDCRTIYFVCLNGDHQVSQLRRAGYRRALIEAGLIPSEVIEIGNSTGLPALDSYRRIRTLMESGLRPDGFVAFSDIVATGICMALADLDKKVPDDVHVVGYDGIDNDRYHALTSVCQNIEGIASKAANLVIEAIRNEAPRGEFLNVILRQGHTTGVPTVIAQAS</sequence>
<evidence type="ECO:0000256" key="2">
    <source>
        <dbReference type="ARBA" id="ARBA00023125"/>
    </source>
</evidence>
<dbReference type="AlphaFoldDB" id="A0A081N8J5"/>
<feature type="domain" description="HTH lacI-type" evidence="4">
    <location>
        <begin position="10"/>
        <end position="64"/>
    </location>
</feature>
<keyword evidence="2" id="KW-0238">DNA-binding</keyword>
<dbReference type="GO" id="GO:0003700">
    <property type="term" value="F:DNA-binding transcription factor activity"/>
    <property type="evidence" value="ECO:0007669"/>
    <property type="project" value="TreeGrafter"/>
</dbReference>
<evidence type="ECO:0000256" key="3">
    <source>
        <dbReference type="ARBA" id="ARBA00023163"/>
    </source>
</evidence>
<dbReference type="Proteomes" id="UP000028006">
    <property type="component" value="Unassembled WGS sequence"/>
</dbReference>
<keyword evidence="6" id="KW-1185">Reference proteome</keyword>
<keyword evidence="3" id="KW-0804">Transcription</keyword>
<gene>
    <name evidence="5" type="ORF">GZ77_10795</name>
</gene>
<evidence type="ECO:0000313" key="5">
    <source>
        <dbReference type="EMBL" id="KEQ14768.1"/>
    </source>
</evidence>
<evidence type="ECO:0000259" key="4">
    <source>
        <dbReference type="PROSITE" id="PS50932"/>
    </source>
</evidence>
<dbReference type="RefSeq" id="WP_051789789.1">
    <property type="nucleotide sequence ID" value="NZ_JOKG01000002.1"/>
</dbReference>
<reference evidence="5 6" key="1">
    <citation type="submission" date="2014-06" db="EMBL/GenBank/DDBJ databases">
        <title>Whole Genome Sequences of Three Symbiotic Endozoicomonas Bacteria.</title>
        <authorList>
            <person name="Neave M.J."/>
            <person name="Apprill A."/>
            <person name="Voolstra C.R."/>
        </authorList>
    </citation>
    <scope>NUCLEOTIDE SEQUENCE [LARGE SCALE GENOMIC DNA]</scope>
    <source>
        <strain evidence="5 6">LMG 24815</strain>
    </source>
</reference>
<dbReference type="PROSITE" id="PS50932">
    <property type="entry name" value="HTH_LACI_2"/>
    <property type="match status" value="1"/>
</dbReference>
<dbReference type="eggNOG" id="COG1609">
    <property type="taxonomic scope" value="Bacteria"/>
</dbReference>